<evidence type="ECO:0008006" key="9">
    <source>
        <dbReference type="Google" id="ProtNLM"/>
    </source>
</evidence>
<name>A0A7S0H610_9EUKA</name>
<evidence type="ECO:0000256" key="4">
    <source>
        <dbReference type="PROSITE-ProRule" id="PRU00091"/>
    </source>
</evidence>
<dbReference type="PANTHER" id="PTHR47219">
    <property type="entry name" value="RAB GTPASE-ACTIVATING PROTEIN 1-LIKE"/>
    <property type="match status" value="1"/>
</dbReference>
<dbReference type="PANTHER" id="PTHR47219:SF9">
    <property type="entry name" value="GTPASE ACTIVATING PROTEIN AND CENTROSOME-ASSOCIATED, ISOFORM B"/>
    <property type="match status" value="1"/>
</dbReference>
<dbReference type="GO" id="GO:0031267">
    <property type="term" value="F:small GTPase binding"/>
    <property type="evidence" value="ECO:0007669"/>
    <property type="project" value="TreeGrafter"/>
</dbReference>
<feature type="region of interest" description="Disordered" evidence="5">
    <location>
        <begin position="458"/>
        <end position="486"/>
    </location>
</feature>
<evidence type="ECO:0000256" key="2">
    <source>
        <dbReference type="ARBA" id="ARBA00022771"/>
    </source>
</evidence>
<keyword evidence="1" id="KW-0479">Metal-binding</keyword>
<dbReference type="InterPro" id="IPR013083">
    <property type="entry name" value="Znf_RING/FYVE/PHD"/>
</dbReference>
<feature type="region of interest" description="Disordered" evidence="5">
    <location>
        <begin position="196"/>
        <end position="238"/>
    </location>
</feature>
<dbReference type="InterPro" id="IPR017455">
    <property type="entry name" value="Znf_FYVE-rel"/>
</dbReference>
<dbReference type="PROSITE" id="PS50178">
    <property type="entry name" value="ZF_FYVE"/>
    <property type="match status" value="1"/>
</dbReference>
<accession>A0A7S0H610</accession>
<evidence type="ECO:0000256" key="5">
    <source>
        <dbReference type="SAM" id="MobiDB-lite"/>
    </source>
</evidence>
<feature type="compositionally biased region" description="Basic and acidic residues" evidence="5">
    <location>
        <begin position="462"/>
        <end position="475"/>
    </location>
</feature>
<dbReference type="InterPro" id="IPR050302">
    <property type="entry name" value="Rab_GAP_TBC_domain"/>
</dbReference>
<dbReference type="SUPFAM" id="SSF57903">
    <property type="entry name" value="FYVE/PHD zinc finger"/>
    <property type="match status" value="1"/>
</dbReference>
<feature type="region of interest" description="Disordered" evidence="5">
    <location>
        <begin position="100"/>
        <end position="124"/>
    </location>
</feature>
<evidence type="ECO:0000259" key="7">
    <source>
        <dbReference type="PROSITE" id="PS50178"/>
    </source>
</evidence>
<dbReference type="GO" id="GO:0005096">
    <property type="term" value="F:GTPase activator activity"/>
    <property type="evidence" value="ECO:0007669"/>
    <property type="project" value="TreeGrafter"/>
</dbReference>
<dbReference type="Gene3D" id="1.10.8.270">
    <property type="entry name" value="putative rabgap domain of human tbc1 domain family member 14 like domains"/>
    <property type="match status" value="1"/>
</dbReference>
<dbReference type="InterPro" id="IPR000306">
    <property type="entry name" value="Znf_FYVE"/>
</dbReference>
<gene>
    <name evidence="8" type="ORF">LAMO00422_LOCUS21829</name>
</gene>
<feature type="region of interest" description="Disordered" evidence="5">
    <location>
        <begin position="140"/>
        <end position="164"/>
    </location>
</feature>
<reference evidence="8" key="1">
    <citation type="submission" date="2021-01" db="EMBL/GenBank/DDBJ databases">
        <authorList>
            <person name="Corre E."/>
            <person name="Pelletier E."/>
            <person name="Niang G."/>
            <person name="Scheremetjew M."/>
            <person name="Finn R."/>
            <person name="Kale V."/>
            <person name="Holt S."/>
            <person name="Cochrane G."/>
            <person name="Meng A."/>
            <person name="Brown T."/>
            <person name="Cohen L."/>
        </authorList>
    </citation>
    <scope>NUCLEOTIDE SEQUENCE</scope>
    <source>
        <strain evidence="8">CCMP2058</strain>
    </source>
</reference>
<dbReference type="PROSITE" id="PS50086">
    <property type="entry name" value="TBC_RABGAP"/>
    <property type="match status" value="1"/>
</dbReference>
<feature type="compositionally biased region" description="Low complexity" evidence="5">
    <location>
        <begin position="196"/>
        <end position="210"/>
    </location>
</feature>
<dbReference type="SUPFAM" id="SSF47923">
    <property type="entry name" value="Ypt/Rab-GAP domain of gyp1p"/>
    <property type="match status" value="2"/>
</dbReference>
<dbReference type="InterPro" id="IPR011011">
    <property type="entry name" value="Znf_FYVE_PHD"/>
</dbReference>
<dbReference type="Gene3D" id="1.10.472.80">
    <property type="entry name" value="Ypt/Rab-GAP domain of gyp1p, domain 3"/>
    <property type="match status" value="1"/>
</dbReference>
<keyword evidence="2 4" id="KW-0863">Zinc-finger</keyword>
<feature type="domain" description="FYVE-type" evidence="7">
    <location>
        <begin position="28"/>
        <end position="93"/>
    </location>
</feature>
<dbReference type="AlphaFoldDB" id="A0A7S0H610"/>
<dbReference type="InterPro" id="IPR035969">
    <property type="entry name" value="Rab-GAP_TBC_sf"/>
</dbReference>
<dbReference type="SMART" id="SM00064">
    <property type="entry name" value="FYVE"/>
    <property type="match status" value="1"/>
</dbReference>
<feature type="compositionally biased region" description="Basic residues" evidence="5">
    <location>
        <begin position="100"/>
        <end position="111"/>
    </location>
</feature>
<feature type="domain" description="Rab-GAP TBC" evidence="6">
    <location>
        <begin position="282"/>
        <end position="589"/>
    </location>
</feature>
<dbReference type="Gene3D" id="3.30.40.10">
    <property type="entry name" value="Zinc/RING finger domain, C3HC4 (zinc finger)"/>
    <property type="match status" value="1"/>
</dbReference>
<dbReference type="InterPro" id="IPR000195">
    <property type="entry name" value="Rab-GAP-TBC_dom"/>
</dbReference>
<proteinExistence type="predicted"/>
<organism evidence="8">
    <name type="scientific">Amorphochlora amoebiformis</name>
    <dbReference type="NCBI Taxonomy" id="1561963"/>
    <lineage>
        <taxon>Eukaryota</taxon>
        <taxon>Sar</taxon>
        <taxon>Rhizaria</taxon>
        <taxon>Cercozoa</taxon>
        <taxon>Chlorarachniophyceae</taxon>
        <taxon>Amorphochlora</taxon>
    </lineage>
</organism>
<evidence type="ECO:0000256" key="1">
    <source>
        <dbReference type="ARBA" id="ARBA00022723"/>
    </source>
</evidence>
<evidence type="ECO:0000259" key="6">
    <source>
        <dbReference type="PROSITE" id="PS50086"/>
    </source>
</evidence>
<feature type="region of interest" description="Disordered" evidence="5">
    <location>
        <begin position="667"/>
        <end position="692"/>
    </location>
</feature>
<feature type="compositionally biased region" description="Polar residues" evidence="5">
    <location>
        <begin position="671"/>
        <end position="682"/>
    </location>
</feature>
<evidence type="ECO:0000256" key="3">
    <source>
        <dbReference type="ARBA" id="ARBA00022833"/>
    </source>
</evidence>
<dbReference type="SMART" id="SM00164">
    <property type="entry name" value="TBC"/>
    <property type="match status" value="1"/>
</dbReference>
<protein>
    <recommendedName>
        <fullName evidence="9">Rab-GAP TBC domain-containing protein</fullName>
    </recommendedName>
</protein>
<dbReference type="Pfam" id="PF00566">
    <property type="entry name" value="RabGAP-TBC"/>
    <property type="match status" value="1"/>
</dbReference>
<dbReference type="Pfam" id="PF01363">
    <property type="entry name" value="FYVE"/>
    <property type="match status" value="1"/>
</dbReference>
<dbReference type="EMBL" id="HBEM01031990">
    <property type="protein sequence ID" value="CAD8462869.1"/>
    <property type="molecule type" value="Transcribed_RNA"/>
</dbReference>
<dbReference type="Pfam" id="PF23436">
    <property type="entry name" value="RabGap-TBC_2"/>
    <property type="match status" value="1"/>
</dbReference>
<sequence>MGMSGMEGKHGDRVRCVAILDFVPWVGDNQSVTCQECKAPFSLVVRRHHCRVCGFLLCGSCSPYRTYIPSSVVASIGPFRTCKMCNECVVDFTRQLDKWRRKRQQNRKRPSTNRSTPERKENLRIERFFNTIRQGFSGMFQRSPAITPPPTPTIRTPRQPVTPFPAERNIASSLAITPESKRRVLVVSQDSGLISSGSLLSSQPPSHVNPQHPPPKGARSRSLPCSPPSSKGTPPSRKIRARLFVPSTAQWDRLWQLAISDWHTKHLHRSKLAGFWLWRGLTPTGQHRTRYWEVASGSQLLRLQNKGLYISLLEKARVVLRQCHNNEAPKEVKMAIYKIQRDVPRSMPCGEYKRFFITNKKVEPMLRALSSSPKDFAARLKLVSTDLESLYNILLAYCMYEHHKGHYCQGMNYIVACMLMAYSGILRQNTHNRRKFNSNRNVPANNLLSRQNSIISASSELQHSRPSDKRDKDTPAHPTRRSHSFETISPSERLKLRTVVEERCFWLLTTLLDGYGVGSLYCSKSNTLAGCLDSFSKTATMVIPNVMKRLHQHQVLPLMYAMEWFTTLFSYSMPTTTVWEIWDLLLLEGFGLLHLIGVAVLITLQDVLMTGHPEKLLEILRKQTWRITGAQIRKVCLRLAKDPPQFQTLYSRACVSTTKHRPLVVDMNESKVPSSDSTSFAGSSKVEGHAQS</sequence>
<feature type="compositionally biased region" description="Low complexity" evidence="5">
    <location>
        <begin position="220"/>
        <end position="230"/>
    </location>
</feature>
<keyword evidence="3" id="KW-0862">Zinc</keyword>
<evidence type="ECO:0000313" key="8">
    <source>
        <dbReference type="EMBL" id="CAD8462869.1"/>
    </source>
</evidence>
<dbReference type="GO" id="GO:0008270">
    <property type="term" value="F:zinc ion binding"/>
    <property type="evidence" value="ECO:0007669"/>
    <property type="project" value="UniProtKB-KW"/>
</dbReference>